<proteinExistence type="predicted"/>
<organism evidence="1">
    <name type="scientific">marine sediment metagenome</name>
    <dbReference type="NCBI Taxonomy" id="412755"/>
    <lineage>
        <taxon>unclassified sequences</taxon>
        <taxon>metagenomes</taxon>
        <taxon>ecological metagenomes</taxon>
    </lineage>
</organism>
<name>X0ZCN6_9ZZZZ</name>
<protein>
    <submittedName>
        <fullName evidence="1">Uncharacterized protein</fullName>
    </submittedName>
</protein>
<reference evidence="1" key="1">
    <citation type="journal article" date="2014" name="Front. Microbiol.">
        <title>High frequency of phylogenetically diverse reductive dehalogenase-homologous genes in deep subseafloor sedimentary metagenomes.</title>
        <authorList>
            <person name="Kawai M."/>
            <person name="Futagami T."/>
            <person name="Toyoda A."/>
            <person name="Takaki Y."/>
            <person name="Nishi S."/>
            <person name="Hori S."/>
            <person name="Arai W."/>
            <person name="Tsubouchi T."/>
            <person name="Morono Y."/>
            <person name="Uchiyama I."/>
            <person name="Ito T."/>
            <person name="Fujiyama A."/>
            <person name="Inagaki F."/>
            <person name="Takami H."/>
        </authorList>
    </citation>
    <scope>NUCLEOTIDE SEQUENCE</scope>
    <source>
        <strain evidence="1">Expedition CK06-06</strain>
    </source>
</reference>
<dbReference type="AlphaFoldDB" id="X0ZCN6"/>
<gene>
    <name evidence="1" type="ORF">S01H4_18075</name>
</gene>
<evidence type="ECO:0000313" key="1">
    <source>
        <dbReference type="EMBL" id="GAG67014.1"/>
    </source>
</evidence>
<dbReference type="EMBL" id="BART01007996">
    <property type="protein sequence ID" value="GAG67014.1"/>
    <property type="molecule type" value="Genomic_DNA"/>
</dbReference>
<accession>X0ZCN6</accession>
<feature type="non-terminal residue" evidence="1">
    <location>
        <position position="1"/>
    </location>
</feature>
<comment type="caution">
    <text evidence="1">The sequence shown here is derived from an EMBL/GenBank/DDBJ whole genome shotgun (WGS) entry which is preliminary data.</text>
</comment>
<sequence length="111" mass="12723">DTFTDDNGTTIQNHTADGVNWTATHEMVANKATIQDNQVQIDAYRESYFVSDSSEDYSQITHLVTNQMPNQANQGIQGKTHNHVVLHFLVYQKELYNIEHTYYLLTDSLQS</sequence>